<evidence type="ECO:0000256" key="11">
    <source>
        <dbReference type="RuleBase" id="RU003355"/>
    </source>
</evidence>
<dbReference type="SUPFAM" id="SSF52743">
    <property type="entry name" value="Subtilisin-like"/>
    <property type="match status" value="1"/>
</dbReference>
<dbReference type="InterPro" id="IPR023828">
    <property type="entry name" value="Peptidase_S8_Ser-AS"/>
</dbReference>
<keyword evidence="7 10" id="KW-0720">Serine protease</keyword>
<dbReference type="PANTHER" id="PTHR43806">
    <property type="entry name" value="PEPTIDASE S8"/>
    <property type="match status" value="1"/>
</dbReference>
<evidence type="ECO:0000256" key="12">
    <source>
        <dbReference type="SAM" id="MobiDB-lite"/>
    </source>
</evidence>
<dbReference type="PRINTS" id="PR00723">
    <property type="entry name" value="SUBTILISIN"/>
</dbReference>
<dbReference type="InterPro" id="IPR036852">
    <property type="entry name" value="Peptidase_S8/S53_dom_sf"/>
</dbReference>
<dbReference type="PROSITE" id="PS00138">
    <property type="entry name" value="SUBTILASE_SER"/>
    <property type="match status" value="1"/>
</dbReference>
<dbReference type="EMBL" id="QUMQ01000001">
    <property type="protein sequence ID" value="REF96578.1"/>
    <property type="molecule type" value="Genomic_DNA"/>
</dbReference>
<feature type="active site" description="Charge relay system" evidence="10">
    <location>
        <position position="97"/>
    </location>
</feature>
<evidence type="ECO:0000313" key="15">
    <source>
        <dbReference type="EMBL" id="REF96578.1"/>
    </source>
</evidence>
<dbReference type="AlphaFoldDB" id="A0A3D9ZGP5"/>
<evidence type="ECO:0000256" key="13">
    <source>
        <dbReference type="SAM" id="Phobius"/>
    </source>
</evidence>
<accession>A0A3D9ZGP5</accession>
<dbReference type="PROSITE" id="PS51892">
    <property type="entry name" value="SUBTILASE"/>
    <property type="match status" value="1"/>
</dbReference>
<dbReference type="Gene3D" id="3.40.50.200">
    <property type="entry name" value="Peptidase S8/S53 domain"/>
    <property type="match status" value="1"/>
</dbReference>
<dbReference type="InterPro" id="IPR050131">
    <property type="entry name" value="Peptidase_S8_subtilisin-like"/>
</dbReference>
<feature type="compositionally biased region" description="Low complexity" evidence="12">
    <location>
        <begin position="389"/>
        <end position="405"/>
    </location>
</feature>
<evidence type="ECO:0000313" key="16">
    <source>
        <dbReference type="Proteomes" id="UP000256913"/>
    </source>
</evidence>
<keyword evidence="4 10" id="KW-0645">Protease</keyword>
<keyword evidence="8 13" id="KW-1133">Transmembrane helix</keyword>
<evidence type="ECO:0000256" key="9">
    <source>
        <dbReference type="ARBA" id="ARBA00023136"/>
    </source>
</evidence>
<feature type="region of interest" description="Disordered" evidence="12">
    <location>
        <begin position="350"/>
        <end position="407"/>
    </location>
</feature>
<feature type="domain" description="Peptidase S8/S53" evidence="14">
    <location>
        <begin position="88"/>
        <end position="338"/>
    </location>
</feature>
<feature type="transmembrane region" description="Helical" evidence="13">
    <location>
        <begin position="414"/>
        <end position="438"/>
    </location>
</feature>
<dbReference type="InterPro" id="IPR023834">
    <property type="entry name" value="T7SS_pept_S8A_mycosin"/>
</dbReference>
<feature type="active site" description="Charge relay system" evidence="10">
    <location>
        <position position="290"/>
    </location>
</feature>
<organism evidence="15 16">
    <name type="scientific">Asanoa ferruginea</name>
    <dbReference type="NCBI Taxonomy" id="53367"/>
    <lineage>
        <taxon>Bacteria</taxon>
        <taxon>Bacillati</taxon>
        <taxon>Actinomycetota</taxon>
        <taxon>Actinomycetes</taxon>
        <taxon>Micromonosporales</taxon>
        <taxon>Micromonosporaceae</taxon>
        <taxon>Asanoa</taxon>
    </lineage>
</organism>
<dbReference type="InterPro" id="IPR022398">
    <property type="entry name" value="Peptidase_S8_His-AS"/>
</dbReference>
<dbReference type="PROSITE" id="PS00137">
    <property type="entry name" value="SUBTILASE_HIS"/>
    <property type="match status" value="1"/>
</dbReference>
<dbReference type="NCBIfam" id="TIGR03921">
    <property type="entry name" value="T7SS_mycosin"/>
    <property type="match status" value="1"/>
</dbReference>
<comment type="similarity">
    <text evidence="2 10 11">Belongs to the peptidase S8 family.</text>
</comment>
<protein>
    <submittedName>
        <fullName evidence="15">Type VII secretion-associated serine protease mycosin</fullName>
    </submittedName>
</protein>
<dbReference type="GO" id="GO:0004252">
    <property type="term" value="F:serine-type endopeptidase activity"/>
    <property type="evidence" value="ECO:0007669"/>
    <property type="project" value="UniProtKB-UniRule"/>
</dbReference>
<evidence type="ECO:0000256" key="5">
    <source>
        <dbReference type="ARBA" id="ARBA00022692"/>
    </source>
</evidence>
<evidence type="ECO:0000256" key="4">
    <source>
        <dbReference type="ARBA" id="ARBA00022670"/>
    </source>
</evidence>
<reference evidence="15 16" key="1">
    <citation type="submission" date="2018-08" db="EMBL/GenBank/DDBJ databases">
        <title>Sequencing the genomes of 1000 actinobacteria strains.</title>
        <authorList>
            <person name="Klenk H.-P."/>
        </authorList>
    </citation>
    <scope>NUCLEOTIDE SEQUENCE [LARGE SCALE GENOMIC DNA]</scope>
    <source>
        <strain evidence="15 16">DSM 44099</strain>
    </source>
</reference>
<keyword evidence="16" id="KW-1185">Reference proteome</keyword>
<dbReference type="PANTHER" id="PTHR43806:SF11">
    <property type="entry name" value="CEREVISIN-RELATED"/>
    <property type="match status" value="1"/>
</dbReference>
<dbReference type="GO" id="GO:0006508">
    <property type="term" value="P:proteolysis"/>
    <property type="evidence" value="ECO:0007669"/>
    <property type="project" value="UniProtKB-KW"/>
</dbReference>
<evidence type="ECO:0000259" key="14">
    <source>
        <dbReference type="Pfam" id="PF00082"/>
    </source>
</evidence>
<dbReference type="InterPro" id="IPR015500">
    <property type="entry name" value="Peptidase_S8_subtilisin-rel"/>
</dbReference>
<keyword evidence="3" id="KW-1003">Cell membrane</keyword>
<dbReference type="InterPro" id="IPR023827">
    <property type="entry name" value="Peptidase_S8_Asp-AS"/>
</dbReference>
<dbReference type="Pfam" id="PF00082">
    <property type="entry name" value="Peptidase_S8"/>
    <property type="match status" value="1"/>
</dbReference>
<keyword evidence="6 10" id="KW-0378">Hydrolase</keyword>
<dbReference type="Proteomes" id="UP000256913">
    <property type="component" value="Unassembled WGS sequence"/>
</dbReference>
<comment type="caution">
    <text evidence="15">The sequence shown here is derived from an EMBL/GenBank/DDBJ whole genome shotgun (WGS) entry which is preliminary data.</text>
</comment>
<evidence type="ECO:0000256" key="3">
    <source>
        <dbReference type="ARBA" id="ARBA00022475"/>
    </source>
</evidence>
<comment type="subcellular location">
    <subcellularLocation>
        <location evidence="1">Cell membrane</location>
        <topology evidence="1">Single-pass membrane protein</topology>
    </subcellularLocation>
</comment>
<proteinExistence type="inferred from homology"/>
<evidence type="ECO:0000256" key="2">
    <source>
        <dbReference type="ARBA" id="ARBA00011073"/>
    </source>
</evidence>
<keyword evidence="5 13" id="KW-0812">Transmembrane</keyword>
<evidence type="ECO:0000256" key="1">
    <source>
        <dbReference type="ARBA" id="ARBA00004162"/>
    </source>
</evidence>
<evidence type="ECO:0000256" key="8">
    <source>
        <dbReference type="ARBA" id="ARBA00022989"/>
    </source>
</evidence>
<gene>
    <name evidence="15" type="ORF">DFJ67_2564</name>
</gene>
<feature type="compositionally biased region" description="Gly residues" evidence="12">
    <location>
        <begin position="367"/>
        <end position="384"/>
    </location>
</feature>
<dbReference type="InterPro" id="IPR000209">
    <property type="entry name" value="Peptidase_S8/S53_dom"/>
</dbReference>
<feature type="transmembrane region" description="Helical" evidence="13">
    <location>
        <begin position="21"/>
        <end position="40"/>
    </location>
</feature>
<keyword evidence="9 13" id="KW-0472">Membrane</keyword>
<feature type="active site" description="Charge relay system" evidence="10">
    <location>
        <position position="132"/>
    </location>
</feature>
<evidence type="ECO:0000256" key="6">
    <source>
        <dbReference type="ARBA" id="ARBA00022801"/>
    </source>
</evidence>
<sequence>MIEAVRVTRLTHQRRSAVPRLGGAALVAMTAAMALTAAPLPMPPAQSTDAGQGAFVAPMLPIQADSVRDEQWQLTELRAKSAWRYSTGAGVVVAVIDSGVDAGHEDLAGQVLEGKDLVKPGGGDGHTDPVGHGTTVAGLIAGRADDDDGVMGLAPNSKILPIRVLDADNRYDDAMIVAQAVRWAVDSGAKVINLSLGGAGTSPALAAALDYAFARDVVVVACTGNVLPQSTTNVWYPAREPGVIAVSGLEKSTDVLWNGSITGDATVLSAPATDLLGAKTGGFWRVRGTSFAAPLVSAAAALVRARWPSMPAGEVVNRLISTADDLGAPGRDATYGFGRVDPLAALTASVPPVTRNPLDDDKSPGVAGFGPAPGHGSAVTGGGAHETNASHGSSGASGSAAQRSGVPAHQSAPLGWRIATALALLILASGVVVFALFARRPAMALIPKHPIRWPHLPTLGTRRRL</sequence>
<dbReference type="GO" id="GO:0005886">
    <property type="term" value="C:plasma membrane"/>
    <property type="evidence" value="ECO:0007669"/>
    <property type="project" value="UniProtKB-SubCell"/>
</dbReference>
<evidence type="ECO:0000256" key="10">
    <source>
        <dbReference type="PROSITE-ProRule" id="PRU01240"/>
    </source>
</evidence>
<name>A0A3D9ZGP5_9ACTN</name>
<dbReference type="PROSITE" id="PS00136">
    <property type="entry name" value="SUBTILASE_ASP"/>
    <property type="match status" value="1"/>
</dbReference>
<evidence type="ECO:0000256" key="7">
    <source>
        <dbReference type="ARBA" id="ARBA00022825"/>
    </source>
</evidence>